<dbReference type="RefSeq" id="WP_112227780.1">
    <property type="nucleotide sequence ID" value="NZ_QLTT01000004.1"/>
</dbReference>
<comment type="caution">
    <text evidence="2">The sequence shown here is derived from an EMBL/GenBank/DDBJ whole genome shotgun (WGS) entry which is preliminary data.</text>
</comment>
<evidence type="ECO:0000313" key="3">
    <source>
        <dbReference type="Proteomes" id="UP000248714"/>
    </source>
</evidence>
<evidence type="ECO:0000313" key="2">
    <source>
        <dbReference type="EMBL" id="RAS65504.1"/>
    </source>
</evidence>
<dbReference type="Pfam" id="PF04149">
    <property type="entry name" value="DUF397"/>
    <property type="match status" value="2"/>
</dbReference>
<name>A0ABX9E753_9PSEU</name>
<organism evidence="2 3">
    <name type="scientific">Lentzea atacamensis</name>
    <dbReference type="NCBI Taxonomy" id="531938"/>
    <lineage>
        <taxon>Bacteria</taxon>
        <taxon>Bacillati</taxon>
        <taxon>Actinomycetota</taxon>
        <taxon>Actinomycetes</taxon>
        <taxon>Pseudonocardiales</taxon>
        <taxon>Pseudonocardiaceae</taxon>
        <taxon>Lentzea</taxon>
    </lineage>
</organism>
<keyword evidence="3" id="KW-1185">Reference proteome</keyword>
<dbReference type="EMBL" id="QLTT01000004">
    <property type="protein sequence ID" value="RAS65504.1"/>
    <property type="molecule type" value="Genomic_DNA"/>
</dbReference>
<sequence>MWRKSSFSPNSNDCVEVAWRKSSYSPNSGDCVEVGAGVGVRDSKAPSAHIPLSPSAWLAFLGATKSDHFGGDL</sequence>
<reference evidence="2 3" key="1">
    <citation type="submission" date="2018-06" db="EMBL/GenBank/DDBJ databases">
        <title>Genomic Encyclopedia of Type Strains, Phase IV (KMG-IV): sequencing the most valuable type-strain genomes for metagenomic binning, comparative biology and taxonomic classification.</title>
        <authorList>
            <person name="Goeker M."/>
        </authorList>
    </citation>
    <scope>NUCLEOTIDE SEQUENCE [LARGE SCALE GENOMIC DNA]</scope>
    <source>
        <strain evidence="2 3">DSM 45479</strain>
    </source>
</reference>
<gene>
    <name evidence="2" type="ORF">C8D87_10451</name>
</gene>
<accession>A0ABX9E753</accession>
<evidence type="ECO:0000259" key="1">
    <source>
        <dbReference type="Pfam" id="PF04149"/>
    </source>
</evidence>
<dbReference type="InterPro" id="IPR007278">
    <property type="entry name" value="DUF397"/>
</dbReference>
<dbReference type="Proteomes" id="UP000248714">
    <property type="component" value="Unassembled WGS sequence"/>
</dbReference>
<feature type="domain" description="DUF397" evidence="1">
    <location>
        <begin position="2"/>
        <end position="17"/>
    </location>
</feature>
<feature type="domain" description="DUF397" evidence="1">
    <location>
        <begin position="18"/>
        <end position="65"/>
    </location>
</feature>
<protein>
    <submittedName>
        <fullName evidence="2">Uncharacterized protein DUF397</fullName>
    </submittedName>
</protein>
<proteinExistence type="predicted"/>